<name>Q54AZ9_DICDI</name>
<dbReference type="AlphaFoldDB" id="Q54AZ9"/>
<dbReference type="Proteomes" id="UP000002195">
    <property type="component" value="Unassembled WGS sequence"/>
</dbReference>
<dbReference type="VEuPathDB" id="AmoebaDB:DDB_G0294002"/>
<feature type="compositionally biased region" description="Basic and acidic residues" evidence="1">
    <location>
        <begin position="359"/>
        <end position="370"/>
    </location>
</feature>
<feature type="compositionally biased region" description="Polar residues" evidence="1">
    <location>
        <begin position="402"/>
        <end position="423"/>
    </location>
</feature>
<dbReference type="PaxDb" id="44689-DDB0215607"/>
<feature type="compositionally biased region" description="Basic and acidic residues" evidence="1">
    <location>
        <begin position="250"/>
        <end position="285"/>
    </location>
</feature>
<dbReference type="HOGENOM" id="CLU_640027_0_0_1"/>
<dbReference type="PhylomeDB" id="Q54AZ9"/>
<dbReference type="KEGG" id="ddi:DDB_G0294002"/>
<sequence length="454" mass="52887">MNKLANTIMTESTETLADKIKKSNELRTKFKYLKNTYRTLDKISEAIYHTQIELKQYKFMINIPDEISNNLKAELEIHLQGDDKIIISKNKFKILTDCRTQVIKYSNVFNGVLKGVHRAIIKPKKIFKTFNWEKSMDIVEKTLHEEGLEIIKLDNLGENLIIHSFNSIISPEHKDQLIHCKHITILFLTTTEETKNQRKTNKEIEDEISENSKITELPNPEIKENTRINIKSKEESNHKNTSESKNNNKNKIENRKENNKEINNDNIKDKSKNEKEKENEIENKKPTTIRATTTTTTTETTNTINNIEKRKVLRVPPITVTYSVDSKEKRKMELTEDEEALEVVRKMFENEEENRIFEEKINNQKKKETPRLASIKKRQTMSPIQNPESPATPETVKRKRSNSSPNPTTNHQEISTPYKTPTKITKEESDLMEAALKAKLPKELQDILPFVSFV</sequence>
<reference evidence="2 3" key="1">
    <citation type="journal article" date="2005" name="Nature">
        <title>The genome of the social amoeba Dictyostelium discoideum.</title>
        <authorList>
            <consortium name="The Dictyostelium discoideum Sequencing Consortium"/>
            <person name="Eichinger L."/>
            <person name="Pachebat J.A."/>
            <person name="Glockner G."/>
            <person name="Rajandream M.A."/>
            <person name="Sucgang R."/>
            <person name="Berriman M."/>
            <person name="Song J."/>
            <person name="Olsen R."/>
            <person name="Szafranski K."/>
            <person name="Xu Q."/>
            <person name="Tunggal B."/>
            <person name="Kummerfeld S."/>
            <person name="Madera M."/>
            <person name="Konfortov B.A."/>
            <person name="Rivero F."/>
            <person name="Bankier A.T."/>
            <person name="Lehmann R."/>
            <person name="Hamlin N."/>
            <person name="Davies R."/>
            <person name="Gaudet P."/>
            <person name="Fey P."/>
            <person name="Pilcher K."/>
            <person name="Chen G."/>
            <person name="Saunders D."/>
            <person name="Sodergren E."/>
            <person name="Davis P."/>
            <person name="Kerhornou A."/>
            <person name="Nie X."/>
            <person name="Hall N."/>
            <person name="Anjard C."/>
            <person name="Hemphill L."/>
            <person name="Bason N."/>
            <person name="Farbrother P."/>
            <person name="Desany B."/>
            <person name="Just E."/>
            <person name="Morio T."/>
            <person name="Rost R."/>
            <person name="Churcher C."/>
            <person name="Cooper J."/>
            <person name="Haydock S."/>
            <person name="van Driessche N."/>
            <person name="Cronin A."/>
            <person name="Goodhead I."/>
            <person name="Muzny D."/>
            <person name="Mourier T."/>
            <person name="Pain A."/>
            <person name="Lu M."/>
            <person name="Harper D."/>
            <person name="Lindsay R."/>
            <person name="Hauser H."/>
            <person name="James K."/>
            <person name="Quiles M."/>
            <person name="Madan Babu M."/>
            <person name="Saito T."/>
            <person name="Buchrieser C."/>
            <person name="Wardroper A."/>
            <person name="Felder M."/>
            <person name="Thangavelu M."/>
            <person name="Johnson D."/>
            <person name="Knights A."/>
            <person name="Loulseged H."/>
            <person name="Mungall K."/>
            <person name="Oliver K."/>
            <person name="Price C."/>
            <person name="Quail M.A."/>
            <person name="Urushihara H."/>
            <person name="Hernandez J."/>
            <person name="Rabbinowitsch E."/>
            <person name="Steffen D."/>
            <person name="Sanders M."/>
            <person name="Ma J."/>
            <person name="Kohara Y."/>
            <person name="Sharp S."/>
            <person name="Simmonds M."/>
            <person name="Spiegler S."/>
            <person name="Tivey A."/>
            <person name="Sugano S."/>
            <person name="White B."/>
            <person name="Walker D."/>
            <person name="Woodward J."/>
            <person name="Winckler T."/>
            <person name="Tanaka Y."/>
            <person name="Shaulsky G."/>
            <person name="Schleicher M."/>
            <person name="Weinstock G."/>
            <person name="Rosenthal A."/>
            <person name="Cox E.C."/>
            <person name="Chisholm R.L."/>
            <person name="Gibbs R."/>
            <person name="Loomis W.F."/>
            <person name="Platzer M."/>
            <person name="Kay R.R."/>
            <person name="Williams J."/>
            <person name="Dear P.H."/>
            <person name="Noegel A.A."/>
            <person name="Barrell B."/>
            <person name="Kuspa A."/>
        </authorList>
    </citation>
    <scope>NUCLEOTIDE SEQUENCE [LARGE SCALE GENOMIC DNA]</scope>
    <source>
        <strain evidence="2 3">AX4</strain>
    </source>
</reference>
<feature type="region of interest" description="Disordered" evidence="1">
    <location>
        <begin position="194"/>
        <end position="285"/>
    </location>
</feature>
<dbReference type="InParanoid" id="Q54AZ9"/>
<dbReference type="RefSeq" id="XP_628860.1">
    <property type="nucleotide sequence ID" value="XM_628858.1"/>
</dbReference>
<gene>
    <name evidence="2" type="ORF">DDB_G0294002</name>
</gene>
<feature type="compositionally biased region" description="Basic and acidic residues" evidence="1">
    <location>
        <begin position="221"/>
        <end position="242"/>
    </location>
</feature>
<dbReference type="EMBL" id="AAFI02000225">
    <property type="protein sequence ID" value="EAL60443.1"/>
    <property type="molecule type" value="Genomic_DNA"/>
</dbReference>
<protein>
    <submittedName>
        <fullName evidence="2">Uncharacterized protein</fullName>
    </submittedName>
</protein>
<feature type="region of interest" description="Disordered" evidence="1">
    <location>
        <begin position="359"/>
        <end position="426"/>
    </location>
</feature>
<comment type="caution">
    <text evidence="2">The sequence shown here is derived from an EMBL/GenBank/DDBJ whole genome shotgun (WGS) entry which is preliminary data.</text>
</comment>
<dbReference type="SMR" id="Q54AZ9"/>
<dbReference type="dictyBase" id="DDB_G0294002"/>
<evidence type="ECO:0000313" key="2">
    <source>
        <dbReference type="EMBL" id="EAL60443.1"/>
    </source>
</evidence>
<feature type="compositionally biased region" description="Basic and acidic residues" evidence="1">
    <location>
        <begin position="194"/>
        <end position="203"/>
    </location>
</feature>
<keyword evidence="3" id="KW-1185">Reference proteome</keyword>
<feature type="compositionally biased region" description="Polar residues" evidence="1">
    <location>
        <begin position="380"/>
        <end position="389"/>
    </location>
</feature>
<evidence type="ECO:0000256" key="1">
    <source>
        <dbReference type="SAM" id="MobiDB-lite"/>
    </source>
</evidence>
<dbReference type="VEuPathDB" id="AmoebaDB:DDB_G0289387"/>
<organism evidence="2 3">
    <name type="scientific">Dictyostelium discoideum</name>
    <name type="common">Social amoeba</name>
    <dbReference type="NCBI Taxonomy" id="44689"/>
    <lineage>
        <taxon>Eukaryota</taxon>
        <taxon>Amoebozoa</taxon>
        <taxon>Evosea</taxon>
        <taxon>Eumycetozoa</taxon>
        <taxon>Dictyostelia</taxon>
        <taxon>Dictyosteliales</taxon>
        <taxon>Dictyosteliaceae</taxon>
        <taxon>Dictyostelium</taxon>
    </lineage>
</organism>
<dbReference type="GeneID" id="8629535"/>
<evidence type="ECO:0000313" key="3">
    <source>
        <dbReference type="Proteomes" id="UP000002195"/>
    </source>
</evidence>
<accession>Q54AZ9</accession>
<proteinExistence type="predicted"/>